<keyword evidence="8" id="KW-1185">Reference proteome</keyword>
<dbReference type="PANTHER" id="PTHR12775">
    <property type="entry name" value="PROTEIN C20ORF43 HOMOLOG"/>
    <property type="match status" value="1"/>
</dbReference>
<evidence type="ECO:0000256" key="6">
    <source>
        <dbReference type="SAM" id="MobiDB-lite"/>
    </source>
</evidence>
<dbReference type="EMBL" id="JACASE010000012">
    <property type="protein sequence ID" value="KAF6423667.1"/>
    <property type="molecule type" value="Genomic_DNA"/>
</dbReference>
<evidence type="ECO:0000256" key="1">
    <source>
        <dbReference type="ARBA" id="ARBA00009885"/>
    </source>
</evidence>
<accession>A0A7J8DKC8</accession>
<evidence type="ECO:0000313" key="8">
    <source>
        <dbReference type="Proteomes" id="UP000593571"/>
    </source>
</evidence>
<organism evidence="7 8">
    <name type="scientific">Rousettus aegyptiacus</name>
    <name type="common">Egyptian fruit bat</name>
    <name type="synonym">Pteropus aegyptiacus</name>
    <dbReference type="NCBI Taxonomy" id="9407"/>
    <lineage>
        <taxon>Eukaryota</taxon>
        <taxon>Metazoa</taxon>
        <taxon>Chordata</taxon>
        <taxon>Craniata</taxon>
        <taxon>Vertebrata</taxon>
        <taxon>Euteleostomi</taxon>
        <taxon>Mammalia</taxon>
        <taxon>Eutheria</taxon>
        <taxon>Laurasiatheria</taxon>
        <taxon>Chiroptera</taxon>
        <taxon>Yinpterochiroptera</taxon>
        <taxon>Pteropodoidea</taxon>
        <taxon>Pteropodidae</taxon>
        <taxon>Rousettinae</taxon>
        <taxon>Rousettus</taxon>
    </lineage>
</organism>
<evidence type="ECO:0000313" key="7">
    <source>
        <dbReference type="EMBL" id="KAF6423667.1"/>
    </source>
</evidence>
<dbReference type="GO" id="GO:0005634">
    <property type="term" value="C:nucleus"/>
    <property type="evidence" value="ECO:0007669"/>
    <property type="project" value="TreeGrafter"/>
</dbReference>
<comment type="function">
    <text evidence="5">Replication termination factor which is a component of the elongating replisome. Required for ATR pathway signaling upon DNA damage and has a positive activity during DNA replication. Might function to facilitate fork pausing at replication fork barriers like the rDNA. May be globally required to stimulate ATR signaling after the fork stalls or encounters a lesion. Interacts with nascent DNA.</text>
</comment>
<dbReference type="Pfam" id="PF04641">
    <property type="entry name" value="Rtf2"/>
    <property type="match status" value="1"/>
</dbReference>
<dbReference type="Proteomes" id="UP000593571">
    <property type="component" value="Unassembled WGS sequence"/>
</dbReference>
<feature type="compositionally biased region" description="Polar residues" evidence="6">
    <location>
        <begin position="252"/>
        <end position="263"/>
    </location>
</feature>
<comment type="similarity">
    <text evidence="1">Belongs to the rtf2 family.</text>
</comment>
<gene>
    <name evidence="7" type="ORF">HJG63_017044</name>
</gene>
<name>A0A7J8DKC8_ROUAE</name>
<dbReference type="AlphaFoldDB" id="A0A7J8DKC8"/>
<feature type="region of interest" description="Disordered" evidence="6">
    <location>
        <begin position="250"/>
        <end position="271"/>
    </location>
</feature>
<sequence>MGCDGGTIPKRHELVKGPKKVEKVDKDAELVAQWNYCALSQEILRRPIVACELGRLYNKDAVIEFLLDKSAEKALGKAASHIKSIKNVTELRLSDNPAWEGDKGNTKGDKHDDLQRARFICPVVGLEMNGRHRFCFLRSCGCVFSERALKEIKAEVCHTCGAAFQEDDVVVLNGTKEDVHVLKSRMEERRLRAKLGKVTGPARPAPGRSPAPLRVCSDRGGCASWRGPAAPRCAGHGASLSRLSRFVREAGTSAQDRGQSATAPVQGGGADRACKALTGAAG</sequence>
<evidence type="ECO:0000256" key="3">
    <source>
        <dbReference type="ARBA" id="ARBA00015157"/>
    </source>
</evidence>
<dbReference type="GO" id="GO:0006274">
    <property type="term" value="P:DNA replication termination"/>
    <property type="evidence" value="ECO:0007669"/>
    <property type="project" value="TreeGrafter"/>
</dbReference>
<evidence type="ECO:0000256" key="2">
    <source>
        <dbReference type="ARBA" id="ARBA00011224"/>
    </source>
</evidence>
<evidence type="ECO:0000256" key="4">
    <source>
        <dbReference type="ARBA" id="ARBA00030367"/>
    </source>
</evidence>
<dbReference type="PANTHER" id="PTHR12775:SF0">
    <property type="entry name" value="REPLICATION TERMINATION FACTOR 2"/>
    <property type="match status" value="1"/>
</dbReference>
<comment type="subunit">
    <text evidence="2">Interacts with DDI2; probably also interacts with DDI1.</text>
</comment>
<evidence type="ECO:0000256" key="5">
    <source>
        <dbReference type="ARBA" id="ARBA00045189"/>
    </source>
</evidence>
<dbReference type="InterPro" id="IPR027799">
    <property type="entry name" value="Rtf2_RING-finger"/>
</dbReference>
<proteinExistence type="inferred from homology"/>
<dbReference type="InterPro" id="IPR006735">
    <property type="entry name" value="Rtf2"/>
</dbReference>
<dbReference type="CDD" id="cd16653">
    <property type="entry name" value="RING-like_Rtf2"/>
    <property type="match status" value="1"/>
</dbReference>
<reference evidence="7 8" key="1">
    <citation type="journal article" date="2020" name="Nature">
        <title>Six reference-quality genomes reveal evolution of bat adaptations.</title>
        <authorList>
            <person name="Jebb D."/>
            <person name="Huang Z."/>
            <person name="Pippel M."/>
            <person name="Hughes G.M."/>
            <person name="Lavrichenko K."/>
            <person name="Devanna P."/>
            <person name="Winkler S."/>
            <person name="Jermiin L.S."/>
            <person name="Skirmuntt E.C."/>
            <person name="Katzourakis A."/>
            <person name="Burkitt-Gray L."/>
            <person name="Ray D.A."/>
            <person name="Sullivan K.A.M."/>
            <person name="Roscito J.G."/>
            <person name="Kirilenko B.M."/>
            <person name="Davalos L.M."/>
            <person name="Corthals A.P."/>
            <person name="Power M.L."/>
            <person name="Jones G."/>
            <person name="Ransome R.D."/>
            <person name="Dechmann D.K.N."/>
            <person name="Locatelli A.G."/>
            <person name="Puechmaille S.J."/>
            <person name="Fedrigo O."/>
            <person name="Jarvis E.D."/>
            <person name="Hiller M."/>
            <person name="Vernes S.C."/>
            <person name="Myers E.W."/>
            <person name="Teeling E.C."/>
        </authorList>
    </citation>
    <scope>NUCLEOTIDE SEQUENCE [LARGE SCALE GENOMIC DNA]</scope>
    <source>
        <strain evidence="7">MRouAeg1</strain>
        <tissue evidence="7">Muscle</tissue>
    </source>
</reference>
<comment type="caution">
    <text evidence="7">The sequence shown here is derived from an EMBL/GenBank/DDBJ whole genome shotgun (WGS) entry which is preliminary data.</text>
</comment>
<protein>
    <recommendedName>
        <fullName evidence="3">Replication termination factor 2</fullName>
    </recommendedName>
    <alternativeName>
        <fullName evidence="4">Replication termination factor 2 domain-containing protein 1</fullName>
    </alternativeName>
</protein>